<organism evidence="2 3">
    <name type="scientific">Pedobacter ginsengiterrae</name>
    <dbReference type="NCBI Taxonomy" id="871696"/>
    <lineage>
        <taxon>Bacteria</taxon>
        <taxon>Pseudomonadati</taxon>
        <taxon>Bacteroidota</taxon>
        <taxon>Sphingobacteriia</taxon>
        <taxon>Sphingobacteriales</taxon>
        <taxon>Sphingobacteriaceae</taxon>
        <taxon>Pedobacter</taxon>
    </lineage>
</organism>
<dbReference type="EMBL" id="BAABAK010000012">
    <property type="protein sequence ID" value="GAA3971874.1"/>
    <property type="molecule type" value="Genomic_DNA"/>
</dbReference>
<evidence type="ECO:0000313" key="3">
    <source>
        <dbReference type="Proteomes" id="UP001501081"/>
    </source>
</evidence>
<protein>
    <submittedName>
        <fullName evidence="2">Uncharacterized protein</fullName>
    </submittedName>
</protein>
<keyword evidence="1" id="KW-0472">Membrane</keyword>
<proteinExistence type="predicted"/>
<reference evidence="3" key="1">
    <citation type="journal article" date="2019" name="Int. J. Syst. Evol. Microbiol.">
        <title>The Global Catalogue of Microorganisms (GCM) 10K type strain sequencing project: providing services to taxonomists for standard genome sequencing and annotation.</title>
        <authorList>
            <consortium name="The Broad Institute Genomics Platform"/>
            <consortium name="The Broad Institute Genome Sequencing Center for Infectious Disease"/>
            <person name="Wu L."/>
            <person name="Ma J."/>
        </authorList>
    </citation>
    <scope>NUCLEOTIDE SEQUENCE [LARGE SCALE GENOMIC DNA]</scope>
    <source>
        <strain evidence="3">JCM 17338</strain>
    </source>
</reference>
<comment type="caution">
    <text evidence="2">The sequence shown here is derived from an EMBL/GenBank/DDBJ whole genome shotgun (WGS) entry which is preliminary data.</text>
</comment>
<name>A0ABP7PVP6_9SPHI</name>
<dbReference type="Proteomes" id="UP001501081">
    <property type="component" value="Unassembled WGS sequence"/>
</dbReference>
<evidence type="ECO:0000313" key="2">
    <source>
        <dbReference type="EMBL" id="GAA3971874.1"/>
    </source>
</evidence>
<keyword evidence="3" id="KW-1185">Reference proteome</keyword>
<accession>A0ABP7PVP6</accession>
<keyword evidence="1" id="KW-1133">Transmembrane helix</keyword>
<evidence type="ECO:0000256" key="1">
    <source>
        <dbReference type="SAM" id="Phobius"/>
    </source>
</evidence>
<feature type="transmembrane region" description="Helical" evidence="1">
    <location>
        <begin position="66"/>
        <end position="84"/>
    </location>
</feature>
<sequence>MEEIKKLLDYQPSGLSDGEVGNADAELEQFFVNFPLHEARANMKELYEGWVHFEAESPEGEQIMDMLFFFNQMISFLNFSYIVIRQKQKS</sequence>
<keyword evidence="1" id="KW-0812">Transmembrane</keyword>
<gene>
    <name evidence="2" type="ORF">GCM10022246_25360</name>
</gene>